<reference evidence="1 2" key="1">
    <citation type="journal article" date="2018" name="Front. Plant Sci.">
        <title>Red Clover (Trifolium pratense) and Zigzag Clover (T. medium) - A Picture of Genomic Similarities and Differences.</title>
        <authorList>
            <person name="Dluhosova J."/>
            <person name="Istvanek J."/>
            <person name="Nedelnik J."/>
            <person name="Repkova J."/>
        </authorList>
    </citation>
    <scope>NUCLEOTIDE SEQUENCE [LARGE SCALE GENOMIC DNA]</scope>
    <source>
        <strain evidence="2">cv. 10/8</strain>
        <tissue evidence="1">Leaf</tissue>
    </source>
</reference>
<accession>A0A392VA95</accession>
<comment type="caution">
    <text evidence="1">The sequence shown here is derived from an EMBL/GenBank/DDBJ whole genome shotgun (WGS) entry which is preliminary data.</text>
</comment>
<name>A0A392VA95_9FABA</name>
<dbReference type="AlphaFoldDB" id="A0A392VA95"/>
<protein>
    <submittedName>
        <fullName evidence="1">Uncharacterized protein</fullName>
    </submittedName>
</protein>
<sequence>MQVDEDPLQVFDASYVETVECLMVDAMDLTGGAQLVAI</sequence>
<feature type="non-terminal residue" evidence="1">
    <location>
        <position position="38"/>
    </location>
</feature>
<organism evidence="1 2">
    <name type="scientific">Trifolium medium</name>
    <dbReference type="NCBI Taxonomy" id="97028"/>
    <lineage>
        <taxon>Eukaryota</taxon>
        <taxon>Viridiplantae</taxon>
        <taxon>Streptophyta</taxon>
        <taxon>Embryophyta</taxon>
        <taxon>Tracheophyta</taxon>
        <taxon>Spermatophyta</taxon>
        <taxon>Magnoliopsida</taxon>
        <taxon>eudicotyledons</taxon>
        <taxon>Gunneridae</taxon>
        <taxon>Pentapetalae</taxon>
        <taxon>rosids</taxon>
        <taxon>fabids</taxon>
        <taxon>Fabales</taxon>
        <taxon>Fabaceae</taxon>
        <taxon>Papilionoideae</taxon>
        <taxon>50 kb inversion clade</taxon>
        <taxon>NPAAA clade</taxon>
        <taxon>Hologalegina</taxon>
        <taxon>IRL clade</taxon>
        <taxon>Trifolieae</taxon>
        <taxon>Trifolium</taxon>
    </lineage>
</organism>
<evidence type="ECO:0000313" key="2">
    <source>
        <dbReference type="Proteomes" id="UP000265520"/>
    </source>
</evidence>
<dbReference type="EMBL" id="LXQA011076961">
    <property type="protein sequence ID" value="MCI83851.1"/>
    <property type="molecule type" value="Genomic_DNA"/>
</dbReference>
<proteinExistence type="predicted"/>
<evidence type="ECO:0000313" key="1">
    <source>
        <dbReference type="EMBL" id="MCI83851.1"/>
    </source>
</evidence>
<keyword evidence="2" id="KW-1185">Reference proteome</keyword>
<dbReference type="Proteomes" id="UP000265520">
    <property type="component" value="Unassembled WGS sequence"/>
</dbReference>